<dbReference type="EMBL" id="JADOES010000015">
    <property type="protein sequence ID" value="MBT9315727.1"/>
    <property type="molecule type" value="Genomic_DNA"/>
</dbReference>
<comment type="caution">
    <text evidence="1">The sequence shown here is derived from an EMBL/GenBank/DDBJ whole genome shotgun (WGS) entry which is preliminary data.</text>
</comment>
<accession>A0A947DEN0</accession>
<organism evidence="1 2">
    <name type="scientific">Leptothoe spongobia TAU-MAC 1115</name>
    <dbReference type="NCBI Taxonomy" id="1967444"/>
    <lineage>
        <taxon>Bacteria</taxon>
        <taxon>Bacillati</taxon>
        <taxon>Cyanobacteriota</taxon>
        <taxon>Cyanophyceae</taxon>
        <taxon>Nodosilineales</taxon>
        <taxon>Cymatolegaceae</taxon>
        <taxon>Leptothoe</taxon>
        <taxon>Leptothoe spongobia</taxon>
    </lineage>
</organism>
<sequence>MLNGQTATQSLESLMRTILNRRRINRETQRMLMQSLLGKSNLNSQEQAWVQEIFEAINQGRLRVID</sequence>
<dbReference type="Proteomes" id="UP000717364">
    <property type="component" value="Unassembled WGS sequence"/>
</dbReference>
<reference evidence="1" key="2">
    <citation type="journal article" date="2021" name="Mar. Drugs">
        <title>Genome Reduction and Secondary Metabolism of the Marine Sponge-Associated Cyanobacterium Leptothoe.</title>
        <authorList>
            <person name="Konstantinou D."/>
            <person name="Popin R.V."/>
            <person name="Fewer D.P."/>
            <person name="Sivonen K."/>
            <person name="Gkelis S."/>
        </authorList>
    </citation>
    <scope>NUCLEOTIDE SEQUENCE</scope>
    <source>
        <strain evidence="1">TAU-MAC 1115</strain>
    </source>
</reference>
<dbReference type="AlphaFoldDB" id="A0A947DEN0"/>
<gene>
    <name evidence="1" type="ORF">IXB50_09845</name>
</gene>
<evidence type="ECO:0000313" key="1">
    <source>
        <dbReference type="EMBL" id="MBT9315727.1"/>
    </source>
</evidence>
<proteinExistence type="predicted"/>
<keyword evidence="2" id="KW-1185">Reference proteome</keyword>
<reference evidence="1" key="1">
    <citation type="submission" date="2020-11" db="EMBL/GenBank/DDBJ databases">
        <authorList>
            <person name="Konstantinou D."/>
            <person name="Gkelis S."/>
            <person name="Popin R."/>
            <person name="Fewer D."/>
            <person name="Sivonen K."/>
        </authorList>
    </citation>
    <scope>NUCLEOTIDE SEQUENCE</scope>
    <source>
        <strain evidence="1">TAU-MAC 1115</strain>
    </source>
</reference>
<evidence type="ECO:0000313" key="2">
    <source>
        <dbReference type="Proteomes" id="UP000717364"/>
    </source>
</evidence>
<protein>
    <submittedName>
        <fullName evidence="1">Uncharacterized protein</fullName>
    </submittedName>
</protein>
<name>A0A947DEN0_9CYAN</name>
<dbReference type="RefSeq" id="WP_215608791.1">
    <property type="nucleotide sequence ID" value="NZ_JADOES010000015.1"/>
</dbReference>